<proteinExistence type="predicted"/>
<accession>A0A1L7XS58</accession>
<evidence type="ECO:0000313" key="3">
    <source>
        <dbReference type="Proteomes" id="UP000184330"/>
    </source>
</evidence>
<organism evidence="2 3">
    <name type="scientific">Phialocephala subalpina</name>
    <dbReference type="NCBI Taxonomy" id="576137"/>
    <lineage>
        <taxon>Eukaryota</taxon>
        <taxon>Fungi</taxon>
        <taxon>Dikarya</taxon>
        <taxon>Ascomycota</taxon>
        <taxon>Pezizomycotina</taxon>
        <taxon>Leotiomycetes</taxon>
        <taxon>Helotiales</taxon>
        <taxon>Mollisiaceae</taxon>
        <taxon>Phialocephala</taxon>
        <taxon>Phialocephala fortinii species complex</taxon>
    </lineage>
</organism>
<dbReference type="EMBL" id="FJOG01000047">
    <property type="protein sequence ID" value="CZR67777.1"/>
    <property type="molecule type" value="Genomic_DNA"/>
</dbReference>
<dbReference type="AlphaFoldDB" id="A0A1L7XS58"/>
<gene>
    <name evidence="2" type="ORF">PAC_17676</name>
</gene>
<dbReference type="Proteomes" id="UP000184330">
    <property type="component" value="Unassembled WGS sequence"/>
</dbReference>
<protein>
    <submittedName>
        <fullName evidence="2">Uncharacterized protein</fullName>
    </submittedName>
</protein>
<evidence type="ECO:0000256" key="1">
    <source>
        <dbReference type="SAM" id="MobiDB-lite"/>
    </source>
</evidence>
<evidence type="ECO:0000313" key="2">
    <source>
        <dbReference type="EMBL" id="CZR67777.1"/>
    </source>
</evidence>
<name>A0A1L7XS58_9HELO</name>
<sequence>MFDLHSDGHGNINDLMIEFDYDLALYARIYGPDQSQQDRHDFGPQLNRVEILQKTMRCMVRHIDREGFCPRPDFPSMYDPNVQPPANWVPLQGLSYVHQRQPPRQKQAAEDSPGGQEGTLNISNRNHPRSRSAPYSRYTVSDIGIQGHHFGRKVLHLLAWDVGDALWAVINRDFSR</sequence>
<feature type="region of interest" description="Disordered" evidence="1">
    <location>
        <begin position="99"/>
        <end position="135"/>
    </location>
</feature>
<keyword evidence="3" id="KW-1185">Reference proteome</keyword>
<reference evidence="2 3" key="1">
    <citation type="submission" date="2016-03" db="EMBL/GenBank/DDBJ databases">
        <authorList>
            <person name="Ploux O."/>
        </authorList>
    </citation>
    <scope>NUCLEOTIDE SEQUENCE [LARGE SCALE GENOMIC DNA]</scope>
    <source>
        <strain evidence="2 3">UAMH 11012</strain>
    </source>
</reference>